<protein>
    <submittedName>
        <fullName evidence="2">RHS repeat protein</fullName>
    </submittedName>
</protein>
<proteinExistence type="predicted"/>
<dbReference type="Proteomes" id="UP001430290">
    <property type="component" value="Unassembled WGS sequence"/>
</dbReference>
<evidence type="ECO:0000313" key="2">
    <source>
        <dbReference type="EMBL" id="MBZ4186863.1"/>
    </source>
</evidence>
<sequence>MRPVAMTLSSLNRALLAASVLLTGPALAQTYSRTEVITYHDNTAIWVLGQTASVTCVAAVPVNTSCDGNDVVAQTTYDPATALPTASYAFGKLQQTANYNADGTVATVTDGRNNTTTFSNWKRGIPQTILYADGTSQSAYVNDNGWIESVTNEVAAKTCYSYDAMGRLSGITYPSETQDNVCNTSKWAATTRSFVPVASAEYGIAAGHWRLTETTGNAVKITYYDGLWRPLLVREYDAGNVSGTERFTRTAYDADGRVSFASYPSATSNPSTGVWTFYDPLGRVTSVSQDSELGQPLTTTTEYLNGFLTRVTNPRGFQTVTSYLTYDQPSTDWPLQINAPDGASTTIARDVFGKPLSLTRGGVTRSYGYNANQELCRSEEPETGTTLYAYDAAGNLSASSAGLPAGTACGSTNTRTVTRSYDARNRLQTLSFPDGNGNQSWTYTADGLPSTVTTSNSGNSVTNTYAYNKRRLLTGEAMTADALQGWSIGYTYNALAQVISEAAPASVAVNYTVNALGQTTAISARPDAGTTYTLASNASYYANGAL</sequence>
<feature type="non-terminal residue" evidence="2">
    <location>
        <position position="546"/>
    </location>
</feature>
<feature type="chain" id="PRO_5045404171" evidence="1">
    <location>
        <begin position="29"/>
        <end position="546"/>
    </location>
</feature>
<organism evidence="2 3">
    <name type="scientific">Thermomonas beijingensis</name>
    <dbReference type="NCBI Taxonomy" id="2872701"/>
    <lineage>
        <taxon>Bacteria</taxon>
        <taxon>Pseudomonadati</taxon>
        <taxon>Pseudomonadota</taxon>
        <taxon>Gammaproteobacteria</taxon>
        <taxon>Lysobacterales</taxon>
        <taxon>Lysobacteraceae</taxon>
        <taxon>Thermomonas</taxon>
    </lineage>
</organism>
<dbReference type="PANTHER" id="PTHR32305:SF15">
    <property type="entry name" value="PROTEIN RHSA-RELATED"/>
    <property type="match status" value="1"/>
</dbReference>
<feature type="signal peptide" evidence="1">
    <location>
        <begin position="1"/>
        <end position="28"/>
    </location>
</feature>
<evidence type="ECO:0000313" key="3">
    <source>
        <dbReference type="Proteomes" id="UP001430290"/>
    </source>
</evidence>
<accession>A0ABS7TG99</accession>
<dbReference type="Gene3D" id="2.180.10.10">
    <property type="entry name" value="RHS repeat-associated core"/>
    <property type="match status" value="2"/>
</dbReference>
<keyword evidence="1" id="KW-0732">Signal</keyword>
<dbReference type="EMBL" id="JAIQDJ010000007">
    <property type="protein sequence ID" value="MBZ4186863.1"/>
    <property type="molecule type" value="Genomic_DNA"/>
</dbReference>
<evidence type="ECO:0000256" key="1">
    <source>
        <dbReference type="SAM" id="SignalP"/>
    </source>
</evidence>
<reference evidence="2" key="1">
    <citation type="submission" date="2021-09" db="EMBL/GenBank/DDBJ databases">
        <authorList>
            <person name="Wu T."/>
            <person name="Guo S.Z."/>
        </authorList>
    </citation>
    <scope>NUCLEOTIDE SEQUENCE</scope>
    <source>
        <strain evidence="2">RSS-23</strain>
    </source>
</reference>
<keyword evidence="3" id="KW-1185">Reference proteome</keyword>
<dbReference type="InterPro" id="IPR050708">
    <property type="entry name" value="T6SS_VgrG/RHS"/>
</dbReference>
<name>A0ABS7TG99_9GAMM</name>
<comment type="caution">
    <text evidence="2">The sequence shown here is derived from an EMBL/GenBank/DDBJ whole genome shotgun (WGS) entry which is preliminary data.</text>
</comment>
<gene>
    <name evidence="2" type="ORF">K7B09_11085</name>
</gene>
<dbReference type="PANTHER" id="PTHR32305">
    <property type="match status" value="1"/>
</dbReference>